<evidence type="ECO:0000313" key="2">
    <source>
        <dbReference type="EMBL" id="CDS12191.1"/>
    </source>
</evidence>
<feature type="signal peptide" evidence="1">
    <location>
        <begin position="1"/>
        <end position="21"/>
    </location>
</feature>
<keyword evidence="1" id="KW-0732">Signal</keyword>
<dbReference type="AlphaFoldDB" id="A0A077WX36"/>
<name>A0A077WX36_9FUNG</name>
<organism evidence="2">
    <name type="scientific">Lichtheimia ramosa</name>
    <dbReference type="NCBI Taxonomy" id="688394"/>
    <lineage>
        <taxon>Eukaryota</taxon>
        <taxon>Fungi</taxon>
        <taxon>Fungi incertae sedis</taxon>
        <taxon>Mucoromycota</taxon>
        <taxon>Mucoromycotina</taxon>
        <taxon>Mucoromycetes</taxon>
        <taxon>Mucorales</taxon>
        <taxon>Lichtheimiaceae</taxon>
        <taxon>Lichtheimia</taxon>
    </lineage>
</organism>
<dbReference type="OrthoDB" id="2220192at2759"/>
<proteinExistence type="predicted"/>
<evidence type="ECO:0000256" key="1">
    <source>
        <dbReference type="SAM" id="SignalP"/>
    </source>
</evidence>
<accession>A0A077WX36</accession>
<gene>
    <name evidence="2" type="ORF">LRAMOSA04386</name>
</gene>
<feature type="chain" id="PRO_5001726820" evidence="1">
    <location>
        <begin position="22"/>
        <end position="103"/>
    </location>
</feature>
<protein>
    <submittedName>
        <fullName evidence="2">Uncharacterized protein</fullName>
    </submittedName>
</protein>
<reference evidence="2" key="1">
    <citation type="journal article" date="2014" name="Genome Announc.">
        <title>De novo whole-genome sequence and genome annotation of Lichtheimia ramosa.</title>
        <authorList>
            <person name="Linde J."/>
            <person name="Schwartze V."/>
            <person name="Binder U."/>
            <person name="Lass-Florl C."/>
            <person name="Voigt K."/>
            <person name="Horn F."/>
        </authorList>
    </citation>
    <scope>NUCLEOTIDE SEQUENCE</scope>
    <source>
        <strain evidence="2">JMRC FSU:6197</strain>
    </source>
</reference>
<dbReference type="EMBL" id="LK023357">
    <property type="protein sequence ID" value="CDS12191.1"/>
    <property type="molecule type" value="Genomic_DNA"/>
</dbReference>
<sequence length="103" mass="10986">MLLLLLSILALAIVPFHPSEATFGQPKAGMILHADDSKTRSGLLSSDHSCVEYPSKFPAHTAQNVGNTHCGLWTDKNCTGSLYVVPAHYAINMPGDAYGSVIC</sequence>